<accession>A0A2P7RZB3</accession>
<evidence type="ECO:0000313" key="4">
    <source>
        <dbReference type="Proteomes" id="UP000241229"/>
    </source>
</evidence>
<evidence type="ECO:0000256" key="1">
    <source>
        <dbReference type="ARBA" id="ARBA00005947"/>
    </source>
</evidence>
<dbReference type="InterPro" id="IPR023696">
    <property type="entry name" value="Ureohydrolase_dom_sf"/>
</dbReference>
<dbReference type="OrthoDB" id="9808367at2"/>
<dbReference type="Gene3D" id="3.40.800.20">
    <property type="entry name" value="Histone deacetylase domain"/>
    <property type="match status" value="1"/>
</dbReference>
<dbReference type="InterPro" id="IPR037138">
    <property type="entry name" value="His_deacetylse_dom_sf"/>
</dbReference>
<dbReference type="Proteomes" id="UP000241229">
    <property type="component" value="Unassembled WGS sequence"/>
</dbReference>
<comment type="similarity">
    <text evidence="1">Belongs to the histone deacetylase family.</text>
</comment>
<dbReference type="InterPro" id="IPR000286">
    <property type="entry name" value="HDACs"/>
</dbReference>
<proteinExistence type="inferred from homology"/>
<dbReference type="EMBL" id="PXYK01000027">
    <property type="protein sequence ID" value="PSJ55554.1"/>
    <property type="molecule type" value="Genomic_DNA"/>
</dbReference>
<dbReference type="InterPro" id="IPR023801">
    <property type="entry name" value="His_deacetylse_dom"/>
</dbReference>
<evidence type="ECO:0000313" key="3">
    <source>
        <dbReference type="EMBL" id="PSJ55554.1"/>
    </source>
</evidence>
<dbReference type="SUPFAM" id="SSF52768">
    <property type="entry name" value="Arginase/deacetylase"/>
    <property type="match status" value="1"/>
</dbReference>
<evidence type="ECO:0000259" key="2">
    <source>
        <dbReference type="Pfam" id="PF00850"/>
    </source>
</evidence>
<dbReference type="PRINTS" id="PR01270">
    <property type="entry name" value="HDASUPER"/>
</dbReference>
<dbReference type="Pfam" id="PF00850">
    <property type="entry name" value="Hist_deacetyl"/>
    <property type="match status" value="1"/>
</dbReference>
<comment type="caution">
    <text evidence="3">The sequence shown here is derived from an EMBL/GenBank/DDBJ whole genome shotgun (WGS) entry which is preliminary data.</text>
</comment>
<dbReference type="CDD" id="cd09996">
    <property type="entry name" value="HDAC_classII_1"/>
    <property type="match status" value="1"/>
</dbReference>
<gene>
    <name evidence="3" type="ORF">C7I84_23225</name>
</gene>
<sequence>MSTSAPSERTAFYFDEKCLWFSAGPAALVLPVGGWVQPMASGGHADSPEPKRRLKSLMDVSGLTDRLDWRKAPAATREDLLRIHPASYIDAFKAMSDAGGGALHPTAPFSGGAFEIAQQSAGLAIQAVVDVADGSCRTAYAVTRPSGHHCSPDTSMGFCMFANVALAVEAARARHGLKRIAVLDWDVHHGNGTEACFYGRGDVLTISIHQEHCFPPGASGGASDAGAGDGAGANINIPLWPGSGHDMYLAAMEGIALPAIREFRPDLIVVVSGFDANGVDPLARMLATSETFRTMTRLVRQAATELCGGRLVIVQEGGYAETAVPFCGVAVLEELAGVSTGVVDPYLGLVSLQQPSAAFNAAQLAVLKQHPRYSAVPGEAAPAS</sequence>
<protein>
    <submittedName>
        <fullName evidence="3">Class II histone deacetylase</fullName>
    </submittedName>
</protein>
<dbReference type="PANTHER" id="PTHR10625:SF10">
    <property type="entry name" value="HISTONE DEACETYLASE HDAC1"/>
    <property type="match status" value="1"/>
</dbReference>
<feature type="domain" description="Histone deacetylase" evidence="2">
    <location>
        <begin position="49"/>
        <end position="332"/>
    </location>
</feature>
<dbReference type="PANTHER" id="PTHR10625">
    <property type="entry name" value="HISTONE DEACETYLASE HDAC1-RELATED"/>
    <property type="match status" value="1"/>
</dbReference>
<reference evidence="3 4" key="1">
    <citation type="submission" date="2018-03" db="EMBL/GenBank/DDBJ databases">
        <title>The draft genome of Mesorhizobium sp. 6GN-30.</title>
        <authorList>
            <person name="Liu L."/>
            <person name="Li L."/>
            <person name="Wang T."/>
            <person name="Zhang X."/>
            <person name="Liang L."/>
        </authorList>
    </citation>
    <scope>NUCLEOTIDE SEQUENCE [LARGE SCALE GENOMIC DNA]</scope>
    <source>
        <strain evidence="3 4">6GN30</strain>
    </source>
</reference>
<dbReference type="AlphaFoldDB" id="A0A2P7RZB3"/>
<dbReference type="GO" id="GO:0004407">
    <property type="term" value="F:histone deacetylase activity"/>
    <property type="evidence" value="ECO:0007669"/>
    <property type="project" value="TreeGrafter"/>
</dbReference>
<dbReference type="RefSeq" id="WP_106774604.1">
    <property type="nucleotide sequence ID" value="NZ_PXYK01000027.1"/>
</dbReference>
<name>A0A2P7RZB3_9HYPH</name>
<dbReference type="GO" id="GO:0040029">
    <property type="term" value="P:epigenetic regulation of gene expression"/>
    <property type="evidence" value="ECO:0007669"/>
    <property type="project" value="TreeGrafter"/>
</dbReference>
<organism evidence="3 4">
    <name type="scientific">Kumtagia ephedrae</name>
    <dbReference type="NCBI Taxonomy" id="2116701"/>
    <lineage>
        <taxon>Bacteria</taxon>
        <taxon>Pseudomonadati</taxon>
        <taxon>Pseudomonadota</taxon>
        <taxon>Alphaproteobacteria</taxon>
        <taxon>Hyphomicrobiales</taxon>
        <taxon>Phyllobacteriaceae</taxon>
        <taxon>Kumtagia</taxon>
    </lineage>
</organism>
<keyword evidence="4" id="KW-1185">Reference proteome</keyword>